<dbReference type="PANTHER" id="PTHR43229">
    <property type="entry name" value="NODULATION PROTEIN J"/>
    <property type="match status" value="1"/>
</dbReference>
<evidence type="ECO:0000313" key="3">
    <source>
        <dbReference type="Proteomes" id="UP000177870"/>
    </source>
</evidence>
<evidence type="ECO:0000256" key="1">
    <source>
        <dbReference type="SAM" id="Phobius"/>
    </source>
</evidence>
<protein>
    <submittedName>
        <fullName evidence="2">ABC transporter</fullName>
    </submittedName>
</protein>
<keyword evidence="1" id="KW-0812">Transmembrane</keyword>
<feature type="transmembrane region" description="Helical" evidence="1">
    <location>
        <begin position="169"/>
        <end position="189"/>
    </location>
</feature>
<evidence type="ECO:0000313" key="2">
    <source>
        <dbReference type="EMBL" id="AOW98756.1"/>
    </source>
</evidence>
<feature type="transmembrane region" description="Helical" evidence="1">
    <location>
        <begin position="223"/>
        <end position="241"/>
    </location>
</feature>
<dbReference type="PANTHER" id="PTHR43229:SF6">
    <property type="entry name" value="ABC-TYPE MULTIDRUG TRANSPORT SYSTEM, PERMEASE COMPONENT"/>
    <property type="match status" value="1"/>
</dbReference>
<dbReference type="STRING" id="1458985.BJP34_04200"/>
<dbReference type="OrthoDB" id="9815972at2"/>
<gene>
    <name evidence="2" type="ORF">BJP34_04200</name>
</gene>
<accession>A0A1D8TMC6</accession>
<feature type="transmembrane region" description="Helical" evidence="1">
    <location>
        <begin position="57"/>
        <end position="81"/>
    </location>
</feature>
<keyword evidence="1" id="KW-1133">Transmembrane helix</keyword>
<dbReference type="RefSeq" id="WP_070391263.1">
    <property type="nucleotide sequence ID" value="NZ_CP017599.1"/>
</dbReference>
<dbReference type="Proteomes" id="UP000177870">
    <property type="component" value="Chromosome"/>
</dbReference>
<dbReference type="KEGG" id="mpro:BJP34_04200"/>
<dbReference type="InterPro" id="IPR051784">
    <property type="entry name" value="Nod_factor_ABC_transporter"/>
</dbReference>
<sequence>MLQLLRAEFKRTWTEFIRYPVEAFSSVAVTTFIFYGMFISVRFVAGPQLSVGNRIDTIVVGYVLWVLVLSVVNDIAITLQIEAQTGTLEQVFLSSFSAAKVFLARTVVSLALRLILNVSLLLLITLVTGTRLSFPPSLLLPLCTLLLGAYGLSFLMGALALVFKRVEQVLGLFQFTFLFLLAVPTETWLSRFQGLRLLLPMTMGADGLRQLMVSNQSLDISEFALALLNGIVYFSLGLLVFQWAERQAKQHGILSGY</sequence>
<organism evidence="2 3">
    <name type="scientific">Moorena producens PAL-8-15-08-1</name>
    <dbReference type="NCBI Taxonomy" id="1458985"/>
    <lineage>
        <taxon>Bacteria</taxon>
        <taxon>Bacillati</taxon>
        <taxon>Cyanobacteriota</taxon>
        <taxon>Cyanophyceae</taxon>
        <taxon>Coleofasciculales</taxon>
        <taxon>Coleofasciculaceae</taxon>
        <taxon>Moorena</taxon>
    </lineage>
</organism>
<feature type="transmembrane region" description="Helical" evidence="1">
    <location>
        <begin position="102"/>
        <end position="126"/>
    </location>
</feature>
<keyword evidence="1" id="KW-0472">Membrane</keyword>
<dbReference type="EMBL" id="CP017599">
    <property type="protein sequence ID" value="AOW98756.1"/>
    <property type="molecule type" value="Genomic_DNA"/>
</dbReference>
<feature type="transmembrane region" description="Helical" evidence="1">
    <location>
        <begin position="21"/>
        <end position="45"/>
    </location>
</feature>
<proteinExistence type="predicted"/>
<reference evidence="3" key="1">
    <citation type="submission" date="2016-10" db="EMBL/GenBank/DDBJ databases">
        <title>Comparative genomics uncovers the prolific and rare metabolic potential of the cyanobacterial genus Moorea.</title>
        <authorList>
            <person name="Leao T."/>
            <person name="Castelao G."/>
            <person name="Korobeynikov A."/>
            <person name="Monroe E.A."/>
            <person name="Podell S."/>
            <person name="Glukhov E."/>
            <person name="Allen E."/>
            <person name="Gerwick W.H."/>
            <person name="Gerwick L."/>
        </authorList>
    </citation>
    <scope>NUCLEOTIDE SEQUENCE [LARGE SCALE GENOMIC DNA]</scope>
    <source>
        <strain evidence="3">PAL-8-15-08-1</strain>
    </source>
</reference>
<feature type="transmembrane region" description="Helical" evidence="1">
    <location>
        <begin position="138"/>
        <end position="162"/>
    </location>
</feature>
<name>A0A1D8TMC6_9CYAN</name>
<dbReference type="AlphaFoldDB" id="A0A1D8TMC6"/>